<organism evidence="2 3">
    <name type="scientific">Stentor coeruleus</name>
    <dbReference type="NCBI Taxonomy" id="5963"/>
    <lineage>
        <taxon>Eukaryota</taxon>
        <taxon>Sar</taxon>
        <taxon>Alveolata</taxon>
        <taxon>Ciliophora</taxon>
        <taxon>Postciliodesmatophora</taxon>
        <taxon>Heterotrichea</taxon>
        <taxon>Heterotrichida</taxon>
        <taxon>Stentoridae</taxon>
        <taxon>Stentor</taxon>
    </lineage>
</organism>
<evidence type="ECO:0000313" key="2">
    <source>
        <dbReference type="EMBL" id="OMJ84655.1"/>
    </source>
</evidence>
<keyword evidence="1" id="KW-0175">Coiled coil</keyword>
<dbReference type="EMBL" id="MPUH01000262">
    <property type="protein sequence ID" value="OMJ84655.1"/>
    <property type="molecule type" value="Genomic_DNA"/>
</dbReference>
<evidence type="ECO:0000256" key="1">
    <source>
        <dbReference type="SAM" id="Coils"/>
    </source>
</evidence>
<dbReference type="AlphaFoldDB" id="A0A1R2C6U8"/>
<comment type="caution">
    <text evidence="2">The sequence shown here is derived from an EMBL/GenBank/DDBJ whole genome shotgun (WGS) entry which is preliminary data.</text>
</comment>
<gene>
    <name evidence="2" type="ORF">SteCoe_14174</name>
</gene>
<name>A0A1R2C6U8_9CILI</name>
<accession>A0A1R2C6U8</accession>
<sequence length="252" mass="30015">MLPTISIQRKRSSSKLSVDFNISLGTDKILRSQKNKSLTNLKSHSPIPSKRFLKEFDIITSKPRESRKLLTTQVFEPVKTSTRIEDFEEILNDRIEKYKKGNSELISEIDVIDSVYYDIINHLKSYENIFRVLRQKLDVCIFNQAKEEYAKKIEKLYKDKNLLIMKINSLSDINSKLQEENKKLNEDRENITRLFIDDPDVLINYQNIVEQMLEQFSIIHEQKKELKKLRKYQEMYKELAKKFEQKSFLLEP</sequence>
<proteinExistence type="predicted"/>
<feature type="coiled-coil region" evidence="1">
    <location>
        <begin position="167"/>
        <end position="194"/>
    </location>
</feature>
<dbReference type="Proteomes" id="UP000187209">
    <property type="component" value="Unassembled WGS sequence"/>
</dbReference>
<protein>
    <submittedName>
        <fullName evidence="2">Uncharacterized protein</fullName>
    </submittedName>
</protein>
<reference evidence="2 3" key="1">
    <citation type="submission" date="2016-11" db="EMBL/GenBank/DDBJ databases">
        <title>The macronuclear genome of Stentor coeruleus: a giant cell with tiny introns.</title>
        <authorList>
            <person name="Slabodnick M."/>
            <person name="Ruby J.G."/>
            <person name="Reiff S.B."/>
            <person name="Swart E.C."/>
            <person name="Gosai S."/>
            <person name="Prabakaran S."/>
            <person name="Witkowska E."/>
            <person name="Larue G.E."/>
            <person name="Fisher S."/>
            <person name="Freeman R.M."/>
            <person name="Gunawardena J."/>
            <person name="Chu W."/>
            <person name="Stover N.A."/>
            <person name="Gregory B.D."/>
            <person name="Nowacki M."/>
            <person name="Derisi J."/>
            <person name="Roy S.W."/>
            <person name="Marshall W.F."/>
            <person name="Sood P."/>
        </authorList>
    </citation>
    <scope>NUCLEOTIDE SEQUENCE [LARGE SCALE GENOMIC DNA]</scope>
    <source>
        <strain evidence="2">WM001</strain>
    </source>
</reference>
<keyword evidence="3" id="KW-1185">Reference proteome</keyword>
<evidence type="ECO:0000313" key="3">
    <source>
        <dbReference type="Proteomes" id="UP000187209"/>
    </source>
</evidence>